<dbReference type="GO" id="GO:0005524">
    <property type="term" value="F:ATP binding"/>
    <property type="evidence" value="ECO:0007669"/>
    <property type="project" value="UniProtKB-KW"/>
</dbReference>
<dbReference type="RefSeq" id="WP_087083621.1">
    <property type="nucleotide sequence ID" value="NZ_CP020811.1"/>
</dbReference>
<dbReference type="KEGG" id="mdx:BTO20_37725"/>
<evidence type="ECO:0000313" key="12">
    <source>
        <dbReference type="Proteomes" id="UP000195331"/>
    </source>
</evidence>
<evidence type="ECO:0000256" key="3">
    <source>
        <dbReference type="ARBA" id="ARBA00022475"/>
    </source>
</evidence>
<keyword evidence="6" id="KW-0378">Hydrolase</keyword>
<dbReference type="Gene3D" id="2.40.50.910">
    <property type="entry name" value="Type VII secretion system EccB, repeat 3 domain"/>
    <property type="match status" value="1"/>
</dbReference>
<dbReference type="InterPro" id="IPR044857">
    <property type="entry name" value="T7SS_EccB_R1"/>
</dbReference>
<keyword evidence="5" id="KW-0547">Nucleotide-binding</keyword>
<dbReference type="Gene3D" id="3.30.2390.20">
    <property type="entry name" value="Type VII secretion system EccB, repeat 1 domain"/>
    <property type="match status" value="1"/>
</dbReference>
<proteinExistence type="inferred from homology"/>
<evidence type="ECO:0000256" key="2">
    <source>
        <dbReference type="ARBA" id="ARBA00008149"/>
    </source>
</evidence>
<dbReference type="AlphaFoldDB" id="A0A1Y0CGT2"/>
<dbReference type="GO" id="GO:0016787">
    <property type="term" value="F:hydrolase activity"/>
    <property type="evidence" value="ECO:0007669"/>
    <property type="project" value="UniProtKB-KW"/>
</dbReference>
<evidence type="ECO:0000256" key="10">
    <source>
        <dbReference type="SAM" id="Phobius"/>
    </source>
</evidence>
<evidence type="ECO:0000256" key="5">
    <source>
        <dbReference type="ARBA" id="ARBA00022741"/>
    </source>
</evidence>
<keyword evidence="9 10" id="KW-0472">Membrane</keyword>
<protein>
    <submittedName>
        <fullName evidence="11">Type VII secretion protein EccB</fullName>
    </submittedName>
</protein>
<keyword evidence="3" id="KW-1003">Cell membrane</keyword>
<name>A0A1Y0CGT2_9MYCO</name>
<evidence type="ECO:0000256" key="7">
    <source>
        <dbReference type="ARBA" id="ARBA00022840"/>
    </source>
</evidence>
<gene>
    <name evidence="11" type="ORF">BTO20_37725</name>
</gene>
<reference evidence="11 12" key="1">
    <citation type="submission" date="2017-04" db="EMBL/GenBank/DDBJ databases">
        <title>Whole Genome Sequence of 1,4-Dioxane Degrading Bacterium Mycobacterium dioxanotrophicus PH-06.</title>
        <authorList>
            <person name="He Y."/>
        </authorList>
    </citation>
    <scope>NUCLEOTIDE SEQUENCE [LARGE SCALE GENOMIC DNA]</scope>
    <source>
        <strain evidence="11 12">PH-06</strain>
        <plasmid evidence="11 12">unnamed2</plasmid>
    </source>
</reference>
<dbReference type="Pfam" id="PF05108">
    <property type="entry name" value="T7SS_ESX1_EccB"/>
    <property type="match status" value="1"/>
</dbReference>
<evidence type="ECO:0000313" key="11">
    <source>
        <dbReference type="EMBL" id="ART74362.1"/>
    </source>
</evidence>
<geneLocation type="plasmid" evidence="11 12">
    <name>unnamed2</name>
</geneLocation>
<dbReference type="EMBL" id="CP020811">
    <property type="protein sequence ID" value="ART74362.1"/>
    <property type="molecule type" value="Genomic_DNA"/>
</dbReference>
<evidence type="ECO:0000256" key="1">
    <source>
        <dbReference type="ARBA" id="ARBA00004162"/>
    </source>
</evidence>
<keyword evidence="4 10" id="KW-0812">Transmembrane</keyword>
<evidence type="ECO:0000256" key="6">
    <source>
        <dbReference type="ARBA" id="ARBA00022801"/>
    </source>
</evidence>
<dbReference type="PANTHER" id="PTHR40765">
    <property type="entry name" value="ESX-2 SECRETION SYSTEM ATPASE ECCB2"/>
    <property type="match status" value="1"/>
</dbReference>
<keyword evidence="7" id="KW-0067">ATP-binding</keyword>
<feature type="transmembrane region" description="Helical" evidence="10">
    <location>
        <begin position="62"/>
        <end position="83"/>
    </location>
</feature>
<dbReference type="PANTHER" id="PTHR40765:SF2">
    <property type="entry name" value="ESX-2 SECRETION SYSTEM ATPASE ECCB2"/>
    <property type="match status" value="1"/>
</dbReference>
<keyword evidence="11" id="KW-0614">Plasmid</keyword>
<organism evidence="11 12">
    <name type="scientific">Mycobacterium dioxanotrophicus</name>
    <dbReference type="NCBI Taxonomy" id="482462"/>
    <lineage>
        <taxon>Bacteria</taxon>
        <taxon>Bacillati</taxon>
        <taxon>Actinomycetota</taxon>
        <taxon>Actinomycetes</taxon>
        <taxon>Mycobacteriales</taxon>
        <taxon>Mycobacteriaceae</taxon>
        <taxon>Mycobacterium</taxon>
    </lineage>
</organism>
<comment type="similarity">
    <text evidence="2">Belongs to the EccB family.</text>
</comment>
<evidence type="ECO:0000256" key="8">
    <source>
        <dbReference type="ARBA" id="ARBA00022989"/>
    </source>
</evidence>
<dbReference type="GO" id="GO:0005576">
    <property type="term" value="C:extracellular region"/>
    <property type="evidence" value="ECO:0007669"/>
    <property type="project" value="TreeGrafter"/>
</dbReference>
<comment type="subcellular location">
    <subcellularLocation>
        <location evidence="1">Cell membrane</location>
        <topology evidence="1">Single-pass membrane protein</topology>
    </subcellularLocation>
</comment>
<dbReference type="Proteomes" id="UP000195331">
    <property type="component" value="Plasmid unnamed2"/>
</dbReference>
<dbReference type="InterPro" id="IPR007795">
    <property type="entry name" value="T7SS_EccB"/>
</dbReference>
<evidence type="ECO:0000256" key="4">
    <source>
        <dbReference type="ARBA" id="ARBA00022692"/>
    </source>
</evidence>
<dbReference type="InterPro" id="IPR042485">
    <property type="entry name" value="T7SS_EccB_R3"/>
</dbReference>
<dbReference type="GO" id="GO:0005886">
    <property type="term" value="C:plasma membrane"/>
    <property type="evidence" value="ECO:0007669"/>
    <property type="project" value="UniProtKB-SubCell"/>
</dbReference>
<accession>A0A1Y0CGT2</accession>
<evidence type="ECO:0000256" key="9">
    <source>
        <dbReference type="ARBA" id="ARBA00023136"/>
    </source>
</evidence>
<dbReference type="NCBIfam" id="TIGR03919">
    <property type="entry name" value="T7SS_EccB"/>
    <property type="match status" value="1"/>
</dbReference>
<keyword evidence="12" id="KW-1185">Reference proteome</keyword>
<sequence>MADDDAQGPGSRQGRVPDRYRGLLTTWKQVTAYSWLRSRTGYGLTLRNVAMHFDLAVWVRRMPVVCALLWVLAIGGAFVFGIIRPAGVVGKSKIVADRSSYELYVNVNGRLHPVLNLTSARLIVGTNQDPTGATHESIAKEPKGLPVGIIGAPFAMSVTNGSGTSVAACQRAAVNSVASRPVITVINGGVQIGGGRNAELSPTEALVGSLGGQTFLVWNGVKSAFDPADRIVLSALGIDRVGAAAPMPLSGAVGNAIPSNLPLVVPSVPDAGTPSPWNLGGPATTIGSVVQSEVPGRGTQFYVVLKAGVQKISSTVAAMLRSQNAYGLATPPVVSPDAVAAVPQVTIIQADQFPPVPVRVVDPTAKPVTCWLWEKGRTSTTAVSRVVVGTELPIAPAADNALVPVGMPGKVRDGADFVWMAPDAANYVAVTGNAATSDSRETMWWLSPSGTRFGLSSDQQQRESVGLGGDQLPMPASVLRLFPRGLPEHVALTKDDAMVEHTSMPIDPYPGLLVPPSTDGK</sequence>
<dbReference type="OrthoDB" id="3847604at2"/>
<keyword evidence="8 10" id="KW-1133">Transmembrane helix</keyword>